<keyword evidence="1" id="KW-0732">Signal</keyword>
<sequence>MEQQQQKAYWLSLWHLVVSLIDLIQPKQRTALAAAGVVAGLADIELGLEEFSVLFDDIAGLADSIPGA</sequence>
<name>A0A0E0CIM7_9ORYZ</name>
<dbReference type="AlphaFoldDB" id="A0A0E0CIM7"/>
<evidence type="ECO:0000313" key="2">
    <source>
        <dbReference type="EnsemblPlants" id="OMERI02G11770.1"/>
    </source>
</evidence>
<dbReference type="HOGENOM" id="CLU_2871467_0_0_1"/>
<evidence type="ECO:0000313" key="3">
    <source>
        <dbReference type="Proteomes" id="UP000008021"/>
    </source>
</evidence>
<reference evidence="2" key="1">
    <citation type="submission" date="2015-04" db="UniProtKB">
        <authorList>
            <consortium name="EnsemblPlants"/>
        </authorList>
    </citation>
    <scope>IDENTIFICATION</scope>
</reference>
<feature type="chain" id="PRO_5002355794" evidence="1">
    <location>
        <begin position="27"/>
        <end position="68"/>
    </location>
</feature>
<dbReference type="Proteomes" id="UP000008021">
    <property type="component" value="Chromosome 2"/>
</dbReference>
<evidence type="ECO:0000256" key="1">
    <source>
        <dbReference type="SAM" id="SignalP"/>
    </source>
</evidence>
<feature type="signal peptide" evidence="1">
    <location>
        <begin position="1"/>
        <end position="26"/>
    </location>
</feature>
<reference evidence="2" key="2">
    <citation type="submission" date="2018-05" db="EMBL/GenBank/DDBJ databases">
        <title>OmerRS3 (Oryza meridionalis Reference Sequence Version 3).</title>
        <authorList>
            <person name="Zhang J."/>
            <person name="Kudrna D."/>
            <person name="Lee S."/>
            <person name="Talag J."/>
            <person name="Welchert J."/>
            <person name="Wing R.A."/>
        </authorList>
    </citation>
    <scope>NUCLEOTIDE SEQUENCE [LARGE SCALE GENOMIC DNA]</scope>
    <source>
        <strain evidence="2">cv. OR44</strain>
    </source>
</reference>
<organism evidence="2">
    <name type="scientific">Oryza meridionalis</name>
    <dbReference type="NCBI Taxonomy" id="40149"/>
    <lineage>
        <taxon>Eukaryota</taxon>
        <taxon>Viridiplantae</taxon>
        <taxon>Streptophyta</taxon>
        <taxon>Embryophyta</taxon>
        <taxon>Tracheophyta</taxon>
        <taxon>Spermatophyta</taxon>
        <taxon>Magnoliopsida</taxon>
        <taxon>Liliopsida</taxon>
        <taxon>Poales</taxon>
        <taxon>Poaceae</taxon>
        <taxon>BOP clade</taxon>
        <taxon>Oryzoideae</taxon>
        <taxon>Oryzeae</taxon>
        <taxon>Oryzinae</taxon>
        <taxon>Oryza</taxon>
    </lineage>
</organism>
<protein>
    <submittedName>
        <fullName evidence="2">Uncharacterized protein</fullName>
    </submittedName>
</protein>
<keyword evidence="3" id="KW-1185">Reference proteome</keyword>
<proteinExistence type="predicted"/>
<dbReference type="EnsemblPlants" id="OMERI02G11770.1">
    <property type="protein sequence ID" value="OMERI02G11770.1"/>
    <property type="gene ID" value="OMERI02G11770"/>
</dbReference>
<accession>A0A0E0CIM7</accession>
<dbReference type="Gramene" id="OMERI02G11770.1">
    <property type="protein sequence ID" value="OMERI02G11770.1"/>
    <property type="gene ID" value="OMERI02G11770"/>
</dbReference>